<keyword evidence="2" id="KW-1185">Reference proteome</keyword>
<comment type="caution">
    <text evidence="1">The sequence shown here is derived from an EMBL/GenBank/DDBJ whole genome shotgun (WGS) entry which is preliminary data.</text>
</comment>
<dbReference type="OrthoDB" id="6420167at2"/>
<dbReference type="RefSeq" id="WP_110359909.1">
    <property type="nucleotide sequence ID" value="NZ_QFLI01000002.1"/>
</dbReference>
<reference evidence="1 2" key="1">
    <citation type="submission" date="2018-05" db="EMBL/GenBank/DDBJ databases">
        <title>Marinifilum breve JC075T sp. nov., a marine bacterium isolated from Yongle Blue Hole in the South China Sea.</title>
        <authorList>
            <person name="Fu T."/>
        </authorList>
    </citation>
    <scope>NUCLEOTIDE SEQUENCE [LARGE SCALE GENOMIC DNA]</scope>
    <source>
        <strain evidence="1 2">JC075</strain>
    </source>
</reference>
<evidence type="ECO:0000313" key="2">
    <source>
        <dbReference type="Proteomes" id="UP000248079"/>
    </source>
</evidence>
<gene>
    <name evidence="1" type="ORF">DF185_06405</name>
</gene>
<dbReference type="InterPro" id="IPR046294">
    <property type="entry name" value="DUF6331"/>
</dbReference>
<dbReference type="Proteomes" id="UP000248079">
    <property type="component" value="Unassembled WGS sequence"/>
</dbReference>
<dbReference type="EMBL" id="QFLI01000002">
    <property type="protein sequence ID" value="PXY02275.1"/>
    <property type="molecule type" value="Genomic_DNA"/>
</dbReference>
<proteinExistence type="predicted"/>
<sequence length="124" mass="14162">MSGSKDISIGNDIWIEWIEFDSESVKPKDIDSLLDPTKIFWKHIEVECVAECCGIDAFSFLGEDIIKACKKVGIPNIVVLFDQMIREIELLDDEVLISGLLNQLISRKVFLDLLQHIVMQIRKV</sequence>
<name>A0A2V4A068_9BACT</name>
<organism evidence="1 2">
    <name type="scientific">Marinifilum breve</name>
    <dbReference type="NCBI Taxonomy" id="2184082"/>
    <lineage>
        <taxon>Bacteria</taxon>
        <taxon>Pseudomonadati</taxon>
        <taxon>Bacteroidota</taxon>
        <taxon>Bacteroidia</taxon>
        <taxon>Marinilabiliales</taxon>
        <taxon>Marinifilaceae</taxon>
    </lineage>
</organism>
<dbReference type="AlphaFoldDB" id="A0A2V4A068"/>
<evidence type="ECO:0000313" key="1">
    <source>
        <dbReference type="EMBL" id="PXY02275.1"/>
    </source>
</evidence>
<accession>A0A2V4A068</accession>
<protein>
    <submittedName>
        <fullName evidence="1">Uncharacterized protein</fullName>
    </submittedName>
</protein>
<dbReference type="Pfam" id="PF19856">
    <property type="entry name" value="DUF6331"/>
    <property type="match status" value="1"/>
</dbReference>